<gene>
    <name evidence="2" type="ORF">ERS007661_04174</name>
    <name evidence="3" type="ORF">ERS007703_04439</name>
</gene>
<proteinExistence type="predicted"/>
<feature type="compositionally biased region" description="Polar residues" evidence="1">
    <location>
        <begin position="1"/>
        <end position="18"/>
    </location>
</feature>
<dbReference type="Proteomes" id="UP000038802">
    <property type="component" value="Unassembled WGS sequence"/>
</dbReference>
<dbReference type="EMBL" id="CSAE01000780">
    <property type="protein sequence ID" value="COW90896.1"/>
    <property type="molecule type" value="Genomic_DNA"/>
</dbReference>
<reference evidence="3" key="2">
    <citation type="submission" date="2015-03" db="EMBL/GenBank/DDBJ databases">
        <authorList>
            <person name="Murphy D."/>
        </authorList>
    </citation>
    <scope>NUCLEOTIDE SEQUENCE [LARGE SCALE GENOMIC DNA]</scope>
    <source>
        <strain evidence="3">K00500041</strain>
    </source>
</reference>
<evidence type="ECO:0000313" key="2">
    <source>
        <dbReference type="EMBL" id="CNW66199.1"/>
    </source>
</evidence>
<dbReference type="AlphaFoldDB" id="A0A0U0SQC2"/>
<evidence type="ECO:0000256" key="1">
    <source>
        <dbReference type="SAM" id="MobiDB-lite"/>
    </source>
</evidence>
<evidence type="ECO:0000313" key="3">
    <source>
        <dbReference type="EMBL" id="COW90896.1"/>
    </source>
</evidence>
<sequence>MRASSRTQNGSPPISRTSDCPIAYPTSSAAVIPKQVSGSRLMSSSEPVKVIAG</sequence>
<evidence type="ECO:0000313" key="5">
    <source>
        <dbReference type="Proteomes" id="UP000039217"/>
    </source>
</evidence>
<name>A0A0U0SQC2_MYCTX</name>
<reference evidence="4 5" key="1">
    <citation type="submission" date="2015-03" db="EMBL/GenBank/DDBJ databases">
        <authorList>
            <consortium name="Pathogen Informatics"/>
        </authorList>
    </citation>
    <scope>NUCLEOTIDE SEQUENCE [LARGE SCALE GENOMIC DNA]</scope>
    <source>
        <strain evidence="2 5">D00501624</strain>
        <strain evidence="4">K00500041</strain>
    </source>
</reference>
<protein>
    <submittedName>
        <fullName evidence="3">Uncharacterized protein</fullName>
    </submittedName>
</protein>
<organism evidence="3 4">
    <name type="scientific">Mycobacterium tuberculosis</name>
    <dbReference type="NCBI Taxonomy" id="1773"/>
    <lineage>
        <taxon>Bacteria</taxon>
        <taxon>Bacillati</taxon>
        <taxon>Actinomycetota</taxon>
        <taxon>Actinomycetes</taxon>
        <taxon>Mycobacteriales</taxon>
        <taxon>Mycobacteriaceae</taxon>
        <taxon>Mycobacterium</taxon>
        <taxon>Mycobacterium tuberculosis complex</taxon>
    </lineage>
</organism>
<feature type="region of interest" description="Disordered" evidence="1">
    <location>
        <begin position="1"/>
        <end position="22"/>
    </location>
</feature>
<dbReference type="EMBL" id="CQQC01002268">
    <property type="protein sequence ID" value="CNW66199.1"/>
    <property type="molecule type" value="Genomic_DNA"/>
</dbReference>
<accession>A0A0U0SQC2</accession>
<dbReference type="Proteomes" id="UP000039217">
    <property type="component" value="Unassembled WGS sequence"/>
</dbReference>
<evidence type="ECO:0000313" key="4">
    <source>
        <dbReference type="Proteomes" id="UP000038802"/>
    </source>
</evidence>